<feature type="chain" id="PRO_5046359056" evidence="1">
    <location>
        <begin position="30"/>
        <end position="290"/>
    </location>
</feature>
<accession>A0ABV7K841</accession>
<dbReference type="EMBL" id="JBHRTK010000012">
    <property type="protein sequence ID" value="MFC3206475.1"/>
    <property type="molecule type" value="Genomic_DNA"/>
</dbReference>
<gene>
    <name evidence="3" type="ORF">ACFOHJ_09660</name>
</gene>
<comment type="caution">
    <text evidence="3">The sequence shown here is derived from an EMBL/GenBank/DDBJ whole genome shotgun (WGS) entry which is preliminary data.</text>
</comment>
<reference evidence="4" key="1">
    <citation type="journal article" date="2019" name="Int. J. Syst. Evol. Microbiol.">
        <title>The Global Catalogue of Microorganisms (GCM) 10K type strain sequencing project: providing services to taxonomists for standard genome sequencing and annotation.</title>
        <authorList>
            <consortium name="The Broad Institute Genomics Platform"/>
            <consortium name="The Broad Institute Genome Sequencing Center for Infectious Disease"/>
            <person name="Wu L."/>
            <person name="Ma J."/>
        </authorList>
    </citation>
    <scope>NUCLEOTIDE SEQUENCE [LARGE SCALE GENOMIC DNA]</scope>
    <source>
        <strain evidence="4">KCTC 52165</strain>
    </source>
</reference>
<evidence type="ECO:0000259" key="2">
    <source>
        <dbReference type="PROSITE" id="PS50983"/>
    </source>
</evidence>
<dbReference type="Proteomes" id="UP001595583">
    <property type="component" value="Unassembled WGS sequence"/>
</dbReference>
<dbReference type="PROSITE" id="PS50983">
    <property type="entry name" value="FE_B12_PBP"/>
    <property type="match status" value="1"/>
</dbReference>
<keyword evidence="4" id="KW-1185">Reference proteome</keyword>
<keyword evidence="1" id="KW-0732">Signal</keyword>
<evidence type="ECO:0000313" key="3">
    <source>
        <dbReference type="EMBL" id="MFC3206475.1"/>
    </source>
</evidence>
<protein>
    <submittedName>
        <fullName evidence="3">ABC transporter substrate-binding protein</fullName>
    </submittedName>
</protein>
<dbReference type="RefSeq" id="WP_378220294.1">
    <property type="nucleotide sequence ID" value="NZ_JBHRTK010000012.1"/>
</dbReference>
<name>A0ABV7K841_9HYPH</name>
<dbReference type="PANTHER" id="PTHR30535:SF34">
    <property type="entry name" value="MOLYBDATE-BINDING PROTEIN MOLA"/>
    <property type="match status" value="1"/>
</dbReference>
<evidence type="ECO:0000313" key="4">
    <source>
        <dbReference type="Proteomes" id="UP001595583"/>
    </source>
</evidence>
<dbReference type="SUPFAM" id="SSF53807">
    <property type="entry name" value="Helical backbone' metal receptor"/>
    <property type="match status" value="1"/>
</dbReference>
<dbReference type="InterPro" id="IPR002491">
    <property type="entry name" value="ABC_transptr_periplasmic_BD"/>
</dbReference>
<dbReference type="InterPro" id="IPR050902">
    <property type="entry name" value="ABC_Transporter_SBP"/>
</dbReference>
<dbReference type="PANTHER" id="PTHR30535">
    <property type="entry name" value="VITAMIN B12-BINDING PROTEIN"/>
    <property type="match status" value="1"/>
</dbReference>
<sequence length="290" mass="30532">MNAAAAKCRKIATAAAAAVFALASAPTIAQPAPQRVVSINLCTDQMAMLMAAPGQLKSVSFLATEKGTSMMVDEAARYPLNHGQAEEVFLMQPDLVLAGTYTAKATVGLLEELGFRVEQFTPASSFEDVRTSLVRMGALLHREQRAAELVAELDAGLAELAARKPPAKNAAFYYANSYTSGSGTLADAIVRAAGLTNLGDTLGFTGMTRMPLELLIAANPDLIIEGDSQYSAPALAKENFSHPAFKALSGRIVPIPDKYTICGAPFTLEASRILQQAAFGQSGDHKGGRP</sequence>
<evidence type="ECO:0000256" key="1">
    <source>
        <dbReference type="SAM" id="SignalP"/>
    </source>
</evidence>
<organism evidence="3 4">
    <name type="scientific">Aquamicrobium soli</name>
    <dbReference type="NCBI Taxonomy" id="1811518"/>
    <lineage>
        <taxon>Bacteria</taxon>
        <taxon>Pseudomonadati</taxon>
        <taxon>Pseudomonadota</taxon>
        <taxon>Alphaproteobacteria</taxon>
        <taxon>Hyphomicrobiales</taxon>
        <taxon>Phyllobacteriaceae</taxon>
        <taxon>Aquamicrobium</taxon>
    </lineage>
</organism>
<dbReference type="Gene3D" id="3.40.50.1980">
    <property type="entry name" value="Nitrogenase molybdenum iron protein domain"/>
    <property type="match status" value="2"/>
</dbReference>
<dbReference type="Pfam" id="PF01497">
    <property type="entry name" value="Peripla_BP_2"/>
    <property type="match status" value="1"/>
</dbReference>
<feature type="signal peptide" evidence="1">
    <location>
        <begin position="1"/>
        <end position="29"/>
    </location>
</feature>
<proteinExistence type="predicted"/>
<feature type="domain" description="Fe/B12 periplasmic-binding" evidence="2">
    <location>
        <begin position="35"/>
        <end position="285"/>
    </location>
</feature>